<gene>
    <name evidence="1" type="ORF">NH26_07555</name>
</gene>
<dbReference type="RefSeq" id="WP_044218347.1">
    <property type="nucleotide sequence ID" value="NZ_JRYR02000001.1"/>
</dbReference>
<proteinExistence type="predicted"/>
<accession>A0A1S1YYX4</accession>
<organism evidence="1 2">
    <name type="scientific">Flammeovirga pacifica</name>
    <dbReference type="NCBI Taxonomy" id="915059"/>
    <lineage>
        <taxon>Bacteria</taxon>
        <taxon>Pseudomonadati</taxon>
        <taxon>Bacteroidota</taxon>
        <taxon>Cytophagia</taxon>
        <taxon>Cytophagales</taxon>
        <taxon>Flammeovirgaceae</taxon>
        <taxon>Flammeovirga</taxon>
    </lineage>
</organism>
<dbReference type="OrthoDB" id="982933at2"/>
<evidence type="ECO:0000313" key="2">
    <source>
        <dbReference type="Proteomes" id="UP000179797"/>
    </source>
</evidence>
<dbReference type="EMBL" id="JRYR02000001">
    <property type="protein sequence ID" value="OHX66216.1"/>
    <property type="molecule type" value="Genomic_DNA"/>
</dbReference>
<protein>
    <submittedName>
        <fullName evidence="1">Uncharacterized protein</fullName>
    </submittedName>
</protein>
<sequence length="69" mass="8202">MFKSFRARYNFQRTAAKPKVNRELEGFEIKINSAGEIESSYTIDQLNEFLNRKVFDKKLQNEVENNDIQ</sequence>
<name>A0A1S1YYX4_FLAPC</name>
<comment type="caution">
    <text evidence="1">The sequence shown here is derived from an EMBL/GenBank/DDBJ whole genome shotgun (WGS) entry which is preliminary data.</text>
</comment>
<keyword evidence="2" id="KW-1185">Reference proteome</keyword>
<evidence type="ECO:0000313" key="1">
    <source>
        <dbReference type="EMBL" id="OHX66216.1"/>
    </source>
</evidence>
<dbReference type="AlphaFoldDB" id="A0A1S1YYX4"/>
<reference evidence="1 2" key="1">
    <citation type="journal article" date="2012" name="Int. J. Syst. Evol. Microbiol.">
        <title>Flammeovirga pacifica sp. nov., isolated from deep-sea sediment.</title>
        <authorList>
            <person name="Xu H."/>
            <person name="Fu Y."/>
            <person name="Yang N."/>
            <person name="Ding Z."/>
            <person name="Lai Q."/>
            <person name="Zeng R."/>
        </authorList>
    </citation>
    <scope>NUCLEOTIDE SEQUENCE [LARGE SCALE GENOMIC DNA]</scope>
    <source>
        <strain evidence="2">DSM 24597 / LMG 26175 / WPAGA1</strain>
    </source>
</reference>
<dbReference type="Proteomes" id="UP000179797">
    <property type="component" value="Unassembled WGS sequence"/>
</dbReference>
<dbReference type="STRING" id="915059.NH26_07555"/>